<dbReference type="EMBL" id="KN444998">
    <property type="protein sequence ID" value="KHG28446.1"/>
    <property type="molecule type" value="Genomic_DNA"/>
</dbReference>
<evidence type="ECO:0000313" key="2">
    <source>
        <dbReference type="Proteomes" id="UP000032142"/>
    </source>
</evidence>
<organism evidence="1 2">
    <name type="scientific">Gossypium arboreum</name>
    <name type="common">Tree cotton</name>
    <name type="synonym">Gossypium nanking</name>
    <dbReference type="NCBI Taxonomy" id="29729"/>
    <lineage>
        <taxon>Eukaryota</taxon>
        <taxon>Viridiplantae</taxon>
        <taxon>Streptophyta</taxon>
        <taxon>Embryophyta</taxon>
        <taxon>Tracheophyta</taxon>
        <taxon>Spermatophyta</taxon>
        <taxon>Magnoliopsida</taxon>
        <taxon>eudicotyledons</taxon>
        <taxon>Gunneridae</taxon>
        <taxon>Pentapetalae</taxon>
        <taxon>rosids</taxon>
        <taxon>malvids</taxon>
        <taxon>Malvales</taxon>
        <taxon>Malvaceae</taxon>
        <taxon>Malvoideae</taxon>
        <taxon>Gossypium</taxon>
    </lineage>
</organism>
<sequence length="15" mass="1830">MDTIFPSYHSYTIVR</sequence>
<keyword evidence="2" id="KW-1185">Reference proteome</keyword>
<name>A0A0B0PYB1_GOSAR</name>
<gene>
    <name evidence="1" type="ORF">F383_16348</name>
</gene>
<evidence type="ECO:0000313" key="1">
    <source>
        <dbReference type="EMBL" id="KHG28446.1"/>
    </source>
</evidence>
<protein>
    <submittedName>
        <fullName evidence="1">Uncharacterized protein</fullName>
    </submittedName>
</protein>
<reference evidence="2" key="1">
    <citation type="submission" date="2014-09" db="EMBL/GenBank/DDBJ databases">
        <authorList>
            <person name="Mudge J."/>
            <person name="Ramaraj T."/>
            <person name="Lindquist I.E."/>
            <person name="Bharti A.K."/>
            <person name="Sundararajan A."/>
            <person name="Cameron C.T."/>
            <person name="Woodward J.E."/>
            <person name="May G.D."/>
            <person name="Brubaker C."/>
            <person name="Broadhvest J."/>
            <person name="Wilkins T.A."/>
        </authorList>
    </citation>
    <scope>NUCLEOTIDE SEQUENCE</scope>
    <source>
        <strain evidence="2">cv. AKA8401</strain>
    </source>
</reference>
<proteinExistence type="predicted"/>
<dbReference type="Proteomes" id="UP000032142">
    <property type="component" value="Unassembled WGS sequence"/>
</dbReference>
<accession>A0A0B0PYB1</accession>